<dbReference type="AlphaFoldDB" id="A0A0M3V9D1"/>
<dbReference type="Pfam" id="PF03583">
    <property type="entry name" value="LIP"/>
    <property type="match status" value="1"/>
</dbReference>
<proteinExistence type="predicted"/>
<dbReference type="InterPro" id="IPR029058">
    <property type="entry name" value="AB_hydrolase_fold"/>
</dbReference>
<evidence type="ECO:0000313" key="2">
    <source>
        <dbReference type="Proteomes" id="UP000059847"/>
    </source>
</evidence>
<keyword evidence="2" id="KW-1185">Reference proteome</keyword>
<gene>
    <name evidence="1" type="ORF">AOC03_10570</name>
</gene>
<name>A0A0M3V9D1_9GAMM</name>
<dbReference type="KEGG" id="pur:AOC03_10570"/>
<dbReference type="PANTHER" id="PTHR34853:SF1">
    <property type="entry name" value="LIPASE 5"/>
    <property type="match status" value="1"/>
</dbReference>
<reference evidence="1 2" key="1">
    <citation type="submission" date="2015-09" db="EMBL/GenBank/DDBJ databases">
        <title>Complete genome of Psychrobacter urativorans R10.10B.</title>
        <authorList>
            <person name="See-Too W.S."/>
            <person name="Chan K.G."/>
        </authorList>
    </citation>
    <scope>NUCLEOTIDE SEQUENCE [LARGE SCALE GENOMIC DNA]</scope>
    <source>
        <strain evidence="1 2">R10.10B</strain>
    </source>
</reference>
<dbReference type="GO" id="GO:0004806">
    <property type="term" value="F:triacylglycerol lipase activity"/>
    <property type="evidence" value="ECO:0007669"/>
    <property type="project" value="InterPro"/>
</dbReference>
<accession>A0A0M3V9D1</accession>
<dbReference type="InterPro" id="IPR005152">
    <property type="entry name" value="Lipase_secreted"/>
</dbReference>
<sequence>MTISKTNTKVAKQANHLSPINLINTPVMSRCLLSVAVASALLLAGCGDDNDTPNTSINAPQSIATFTPIQIDQELLEASTIGKAITPAAKCGVTVEKIGYQTKGAANEPTNATAALMIPSGNTAECQGDRPILLYAHETTTEQKFDFTQVGNAQNPAEIEATMIAANFAAQGYIVVAPNYAGYDSSDLNYHPYLNAKQQSTEMVTALDTARAAINQQRNANNATYTKVNDSGKLFLSGYSQGGHVTMATARLLEQQNKPITAIAPSSGPYALAAFGDAIFTGNVSIGSTAFAPLLATSLQKANNKIYNNPTEIFAGNYANTKLPNALSFEDLVLAGKLPLTALFQAKPTNSPVLDGLPASSLPFASVGFDSSNYLIQTDFRAAYVIDALQNPDDLLAQNGRAFPALNPQNELRKTLKVNDLRGYVPKIPTLLCGGNQDPSVFYDLNTSSMAKILQGANAQNPAAQINVTVLDVDGSNKDRTTLTLIGKASMNAWNVQTVLDNVQAKFAGTVGQEYAAAYQNVINNGGTAQQAEQGAGAAILRTYHGTHVSTACTQATREFFDQEFKKS</sequence>
<dbReference type="Proteomes" id="UP000059847">
    <property type="component" value="Chromosome"/>
</dbReference>
<dbReference type="GO" id="GO:0016042">
    <property type="term" value="P:lipid catabolic process"/>
    <property type="evidence" value="ECO:0007669"/>
    <property type="project" value="InterPro"/>
</dbReference>
<dbReference type="Gene3D" id="3.40.50.1820">
    <property type="entry name" value="alpha/beta hydrolase"/>
    <property type="match status" value="1"/>
</dbReference>
<evidence type="ECO:0000313" key="1">
    <source>
        <dbReference type="EMBL" id="ALF60427.1"/>
    </source>
</evidence>
<dbReference type="EMBL" id="CP012678">
    <property type="protein sequence ID" value="ALF60427.1"/>
    <property type="molecule type" value="Genomic_DNA"/>
</dbReference>
<dbReference type="PANTHER" id="PTHR34853">
    <property type="match status" value="1"/>
</dbReference>
<organism evidence="1 2">
    <name type="scientific">Psychrobacter urativorans</name>
    <dbReference type="NCBI Taxonomy" id="45610"/>
    <lineage>
        <taxon>Bacteria</taxon>
        <taxon>Pseudomonadati</taxon>
        <taxon>Pseudomonadota</taxon>
        <taxon>Gammaproteobacteria</taxon>
        <taxon>Moraxellales</taxon>
        <taxon>Moraxellaceae</taxon>
        <taxon>Psychrobacter</taxon>
    </lineage>
</organism>
<dbReference type="RefSeq" id="WP_062535819.1">
    <property type="nucleotide sequence ID" value="NZ_CP012678.1"/>
</dbReference>
<dbReference type="SUPFAM" id="SSF53474">
    <property type="entry name" value="alpha/beta-Hydrolases"/>
    <property type="match status" value="1"/>
</dbReference>
<evidence type="ECO:0008006" key="3">
    <source>
        <dbReference type="Google" id="ProtNLM"/>
    </source>
</evidence>
<dbReference type="STRING" id="45610.AOC03_10570"/>
<protein>
    <recommendedName>
        <fullName evidence="3">Alpha/beta hydrolase</fullName>
    </recommendedName>
</protein>